<dbReference type="PANTHER" id="PTHR24198">
    <property type="entry name" value="ANKYRIN REPEAT AND PROTEIN KINASE DOMAIN-CONTAINING PROTEIN"/>
    <property type="match status" value="1"/>
</dbReference>
<dbReference type="SMART" id="SM00248">
    <property type="entry name" value="ANK"/>
    <property type="match status" value="8"/>
</dbReference>
<dbReference type="Gene3D" id="1.25.40.20">
    <property type="entry name" value="Ankyrin repeat-containing domain"/>
    <property type="match status" value="2"/>
</dbReference>
<proteinExistence type="predicted"/>
<feature type="region of interest" description="Disordered" evidence="4">
    <location>
        <begin position="34"/>
        <end position="57"/>
    </location>
</feature>
<sequence length="493" mass="51706">MAQETFAFSSSALRSLRLQRELLEQEERRRALARESATRRLLPAATRPPLAPPRRPQYCRDPAVHNALYTGDLERVKSIFKDDATANMVLETVSEELVWSPEQGLWVLSPRKKQTSALRIAAARGYEDCARHLLLRGAEVDAVVGGRGPLHDAAAAPRPACARLLLDFGADPNLLSAEGTAPLHLCTAPDSLPCAELLLAHGARVNLGTRERQLTALHVAASRGLAAHVALYLRHGADPGRRSRQGETPLNAACAAAERPPEAPAYLQVAERLLDAGADPRAAGRKGHTPLHNACANGQHGLARLLLRHGADATVPNGAGDTPMDCALRAVPEYPQQRPERTIALLLQHGAGPVHPKVGGGGGGDGVVVGGCHAVSPPPRLARRRVLQMLRFCCGHPPALELVLNASERVPPADAWVGAVPPELWEVRGHHGGGGTHTHRGGLVPTAASCPCVSPPPGAPGLLRLGRAGGGAAAAPAAPGSLRPAPAPGRPLP</sequence>
<feature type="compositionally biased region" description="Low complexity" evidence="4">
    <location>
        <begin position="39"/>
        <end position="48"/>
    </location>
</feature>
<dbReference type="PROSITE" id="PS50297">
    <property type="entry name" value="ANK_REP_REGION"/>
    <property type="match status" value="3"/>
</dbReference>
<evidence type="ECO:0000313" key="5">
    <source>
        <dbReference type="Ensembl" id="ENSABRP00000010880.1"/>
    </source>
</evidence>
<reference evidence="5" key="2">
    <citation type="submission" date="2025-09" db="UniProtKB">
        <authorList>
            <consortium name="Ensembl"/>
        </authorList>
    </citation>
    <scope>IDENTIFICATION</scope>
</reference>
<evidence type="ECO:0000256" key="2">
    <source>
        <dbReference type="ARBA" id="ARBA00023043"/>
    </source>
</evidence>
<feature type="repeat" description="ANK" evidence="3">
    <location>
        <begin position="145"/>
        <end position="177"/>
    </location>
</feature>
<feature type="repeat" description="ANK" evidence="3">
    <location>
        <begin position="212"/>
        <end position="244"/>
    </location>
</feature>
<accession>A0A8B9BX06</accession>
<keyword evidence="1" id="KW-0677">Repeat</keyword>
<keyword evidence="6" id="KW-1185">Reference proteome</keyword>
<keyword evidence="2 3" id="KW-0040">ANK repeat</keyword>
<dbReference type="PANTHER" id="PTHR24198:SF189">
    <property type="entry name" value="ANKYRIN REPEAT AND SOCS BOX PROTEIN 16"/>
    <property type="match status" value="1"/>
</dbReference>
<dbReference type="GO" id="GO:0005737">
    <property type="term" value="C:cytoplasm"/>
    <property type="evidence" value="ECO:0007669"/>
    <property type="project" value="TreeGrafter"/>
</dbReference>
<feature type="repeat" description="ANK" evidence="3">
    <location>
        <begin position="286"/>
        <end position="318"/>
    </location>
</feature>
<dbReference type="AlphaFoldDB" id="A0A8B9BX06"/>
<dbReference type="InterPro" id="IPR036770">
    <property type="entry name" value="Ankyrin_rpt-contain_sf"/>
</dbReference>
<feature type="repeat" description="ANK" evidence="3">
    <location>
        <begin position="178"/>
        <end position="210"/>
    </location>
</feature>
<dbReference type="Pfam" id="PF12796">
    <property type="entry name" value="Ank_2"/>
    <property type="match status" value="2"/>
</dbReference>
<name>A0A8B9BX06_9AVES</name>
<feature type="compositionally biased region" description="Low complexity" evidence="4">
    <location>
        <begin position="473"/>
        <end position="484"/>
    </location>
</feature>
<dbReference type="Pfam" id="PF00023">
    <property type="entry name" value="Ank"/>
    <property type="match status" value="1"/>
</dbReference>
<evidence type="ECO:0000256" key="1">
    <source>
        <dbReference type="ARBA" id="ARBA00022737"/>
    </source>
</evidence>
<gene>
    <name evidence="5" type="primary">ASB16</name>
</gene>
<evidence type="ECO:0000256" key="3">
    <source>
        <dbReference type="PROSITE-ProRule" id="PRU00023"/>
    </source>
</evidence>
<evidence type="ECO:0000313" key="6">
    <source>
        <dbReference type="Proteomes" id="UP000694426"/>
    </source>
</evidence>
<evidence type="ECO:0000256" key="4">
    <source>
        <dbReference type="SAM" id="MobiDB-lite"/>
    </source>
</evidence>
<dbReference type="Ensembl" id="ENSABRT00000015561.1">
    <property type="protein sequence ID" value="ENSABRP00000010880.1"/>
    <property type="gene ID" value="ENSABRG00000009789.1"/>
</dbReference>
<feature type="region of interest" description="Disordered" evidence="4">
    <location>
        <begin position="468"/>
        <end position="493"/>
    </location>
</feature>
<protein>
    <submittedName>
        <fullName evidence="5">Ankyrin repeat and SOCS box containing 16</fullName>
    </submittedName>
</protein>
<dbReference type="Proteomes" id="UP000694426">
    <property type="component" value="Unplaced"/>
</dbReference>
<dbReference type="PROSITE" id="PS50088">
    <property type="entry name" value="ANK_REPEAT"/>
    <property type="match status" value="4"/>
</dbReference>
<dbReference type="GeneTree" id="ENSGT00940000160773"/>
<dbReference type="SUPFAM" id="SSF48403">
    <property type="entry name" value="Ankyrin repeat"/>
    <property type="match status" value="1"/>
</dbReference>
<organism evidence="5 6">
    <name type="scientific">Anser brachyrhynchus</name>
    <name type="common">Pink-footed goose</name>
    <dbReference type="NCBI Taxonomy" id="132585"/>
    <lineage>
        <taxon>Eukaryota</taxon>
        <taxon>Metazoa</taxon>
        <taxon>Chordata</taxon>
        <taxon>Craniata</taxon>
        <taxon>Vertebrata</taxon>
        <taxon>Euteleostomi</taxon>
        <taxon>Archelosauria</taxon>
        <taxon>Archosauria</taxon>
        <taxon>Dinosauria</taxon>
        <taxon>Saurischia</taxon>
        <taxon>Theropoda</taxon>
        <taxon>Coelurosauria</taxon>
        <taxon>Aves</taxon>
        <taxon>Neognathae</taxon>
        <taxon>Galloanserae</taxon>
        <taxon>Anseriformes</taxon>
        <taxon>Anatidae</taxon>
        <taxon>Anserinae</taxon>
        <taxon>Anser</taxon>
    </lineage>
</organism>
<reference evidence="5" key="1">
    <citation type="submission" date="2025-08" db="UniProtKB">
        <authorList>
            <consortium name="Ensembl"/>
        </authorList>
    </citation>
    <scope>IDENTIFICATION</scope>
</reference>
<dbReference type="InterPro" id="IPR002110">
    <property type="entry name" value="Ankyrin_rpt"/>
</dbReference>